<reference evidence="2" key="1">
    <citation type="submission" date="2020-03" db="EMBL/GenBank/DDBJ databases">
        <title>Ferranicluibacter endophyticum gen. nov., sp. nov., a new genus isolated from Rubus ulmifolius Schott. stem.</title>
        <authorList>
            <person name="Roca-Couso R."/>
            <person name="Flores-Felix J.D."/>
            <person name="Igual J.M."/>
            <person name="Rivas R."/>
        </authorList>
    </citation>
    <scope>NUCLEOTIDE SEQUENCE</scope>
    <source>
        <strain evidence="2">CRRU44</strain>
    </source>
</reference>
<proteinExistence type="predicted"/>
<evidence type="ECO:0000313" key="3">
    <source>
        <dbReference type="Proteomes" id="UP001155840"/>
    </source>
</evidence>
<dbReference type="Proteomes" id="UP001155840">
    <property type="component" value="Unassembled WGS sequence"/>
</dbReference>
<dbReference type="EMBL" id="JAANCM010000013">
    <property type="protein sequence ID" value="NHT78320.1"/>
    <property type="molecule type" value="Genomic_DNA"/>
</dbReference>
<dbReference type="RefSeq" id="WP_167130629.1">
    <property type="nucleotide sequence ID" value="NZ_JAANCM010000013.1"/>
</dbReference>
<comment type="caution">
    <text evidence="2">The sequence shown here is derived from an EMBL/GenBank/DDBJ whole genome shotgun (WGS) entry which is preliminary data.</text>
</comment>
<name>A0AA44CCJ5_9HYPH</name>
<accession>A0AA44CCJ5</accession>
<evidence type="ECO:0000256" key="1">
    <source>
        <dbReference type="SAM" id="Phobius"/>
    </source>
</evidence>
<sequence>MRHRRYGFRPTLRLMALLAAILMSLALWGLLYVSYVMMAWMWFGCLVVLALVAMAFYESGDFRNASWPLTILAYVFWPLTLVGALIYLAIVGAAGAGKQAETATRLSDR</sequence>
<gene>
    <name evidence="2" type="ORF">G8E10_21675</name>
</gene>
<organism evidence="2 3">
    <name type="scientific">Ferranicluibacter rubi</name>
    <dbReference type="NCBI Taxonomy" id="2715133"/>
    <lineage>
        <taxon>Bacteria</taxon>
        <taxon>Pseudomonadati</taxon>
        <taxon>Pseudomonadota</taxon>
        <taxon>Alphaproteobacteria</taxon>
        <taxon>Hyphomicrobiales</taxon>
        <taxon>Rhizobiaceae</taxon>
        <taxon>Ferranicluibacter</taxon>
    </lineage>
</organism>
<keyword evidence="1" id="KW-1133">Transmembrane helix</keyword>
<protein>
    <submittedName>
        <fullName evidence="2">Uncharacterized protein</fullName>
    </submittedName>
</protein>
<keyword evidence="1" id="KW-0812">Transmembrane</keyword>
<feature type="transmembrane region" description="Helical" evidence="1">
    <location>
        <begin position="69"/>
        <end position="90"/>
    </location>
</feature>
<keyword evidence="1" id="KW-0472">Membrane</keyword>
<keyword evidence="3" id="KW-1185">Reference proteome</keyword>
<feature type="transmembrane region" description="Helical" evidence="1">
    <location>
        <begin position="12"/>
        <end position="33"/>
    </location>
</feature>
<feature type="transmembrane region" description="Helical" evidence="1">
    <location>
        <begin position="39"/>
        <end position="57"/>
    </location>
</feature>
<evidence type="ECO:0000313" key="2">
    <source>
        <dbReference type="EMBL" id="NHT78320.1"/>
    </source>
</evidence>
<dbReference type="AlphaFoldDB" id="A0AA44CCJ5"/>